<proteinExistence type="predicted"/>
<dbReference type="Proteomes" id="UP001224325">
    <property type="component" value="Chromosome"/>
</dbReference>
<dbReference type="AlphaFoldDB" id="A0AAU7EJC3"/>
<name>A0AAU7EJC3_9FLAO</name>
<dbReference type="RefSeq" id="WP_308991614.1">
    <property type="nucleotide sequence ID" value="NZ_CP155618.1"/>
</dbReference>
<keyword evidence="1" id="KW-1133">Transmembrane helix</keyword>
<gene>
    <name evidence="2" type="ORF">QLS71_006250</name>
</gene>
<sequence length="351" mass="39746">MKKVNYILVGIIIILLVIISTLQLKSTADSFVKDKDDLIITYSELGISESSIENNKEWFSESEIIGNQTRDSILSKLMNIESDEFISDIKNLNNNELLKNVENIKDVWKFTSHAFGFIPKTNTPMLDSNIINATTITPQENLKNSKIKITLDRLVAMDYPGKGEHNVLFDFYVKNQVQGENEHVHFNQVYRITEGQQAGISGYPVFSDLNVGKEGIDFKCYTINVENKNDKKLVGFLEGDLFSSGLKLLDKINPVTPILSGFAKGFTDQIKNRNKNIPVQDIYLGLDTEKGITTRAKLAEGSYIVIQVPNVNTWDWSNWKYKSSIGQIVSKTDETKGPQFNYFIFSVSKMK</sequence>
<reference evidence="2" key="1">
    <citation type="submission" date="2024-04" db="EMBL/GenBank/DDBJ databases">
        <title>Mariniflexile litorale, isolated from the shallow sediments of the Sea of Japan.</title>
        <authorList>
            <person name="Romanenko L."/>
            <person name="Isaeva M."/>
        </authorList>
    </citation>
    <scope>NUCLEOTIDE SEQUENCE [LARGE SCALE GENOMIC DNA]</scope>
    <source>
        <strain evidence="2">KMM 9835</strain>
    </source>
</reference>
<organism evidence="2 3">
    <name type="scientific">Mariniflexile litorale</name>
    <dbReference type="NCBI Taxonomy" id="3045158"/>
    <lineage>
        <taxon>Bacteria</taxon>
        <taxon>Pseudomonadati</taxon>
        <taxon>Bacteroidota</taxon>
        <taxon>Flavobacteriia</taxon>
        <taxon>Flavobacteriales</taxon>
        <taxon>Flavobacteriaceae</taxon>
        <taxon>Mariniflexile</taxon>
    </lineage>
</organism>
<dbReference type="EMBL" id="CP155618">
    <property type="protein sequence ID" value="XBL15615.1"/>
    <property type="molecule type" value="Genomic_DNA"/>
</dbReference>
<accession>A0AAU7EJC3</accession>
<feature type="transmembrane region" description="Helical" evidence="1">
    <location>
        <begin position="6"/>
        <end position="24"/>
    </location>
</feature>
<dbReference type="KEGG" id="mlil:QLS71_006250"/>
<keyword evidence="1" id="KW-0472">Membrane</keyword>
<keyword evidence="3" id="KW-1185">Reference proteome</keyword>
<evidence type="ECO:0000313" key="2">
    <source>
        <dbReference type="EMBL" id="XBL15615.1"/>
    </source>
</evidence>
<evidence type="ECO:0000256" key="1">
    <source>
        <dbReference type="SAM" id="Phobius"/>
    </source>
</evidence>
<evidence type="ECO:0000313" key="3">
    <source>
        <dbReference type="Proteomes" id="UP001224325"/>
    </source>
</evidence>
<keyword evidence="1" id="KW-0812">Transmembrane</keyword>
<protein>
    <submittedName>
        <fullName evidence="2">Uncharacterized protein</fullName>
    </submittedName>
</protein>